<proteinExistence type="predicted"/>
<dbReference type="EMBL" id="CVQH01020207">
    <property type="protein sequence ID" value="CRK26557.1"/>
    <property type="molecule type" value="Genomic_DNA"/>
</dbReference>
<evidence type="ECO:0000313" key="2">
    <source>
        <dbReference type="EMBL" id="CRK26557.1"/>
    </source>
</evidence>
<name>A0A0G4LWS0_VERLO</name>
<dbReference type="SUPFAM" id="SSF51197">
    <property type="entry name" value="Clavaminate synthase-like"/>
    <property type="match status" value="1"/>
</dbReference>
<accession>A0A0G4LWS0</accession>
<dbReference type="STRING" id="100787.A0A0G4LWS0"/>
<dbReference type="InterPro" id="IPR027443">
    <property type="entry name" value="IPNS-like_sf"/>
</dbReference>
<evidence type="ECO:0000313" key="3">
    <source>
        <dbReference type="Proteomes" id="UP000044602"/>
    </source>
</evidence>
<gene>
    <name evidence="2" type="ORF">BN1708_014561</name>
    <name evidence="1" type="ORF">BN1723_013846</name>
</gene>
<dbReference type="Proteomes" id="UP000045706">
    <property type="component" value="Unassembled WGS sequence"/>
</dbReference>
<keyword evidence="3" id="KW-1185">Reference proteome</keyword>
<dbReference type="AlphaFoldDB" id="A0A0G4LWS0"/>
<evidence type="ECO:0000313" key="4">
    <source>
        <dbReference type="Proteomes" id="UP000045706"/>
    </source>
</evidence>
<protein>
    <submittedName>
        <fullName evidence="1">Uncharacterized protein</fullName>
    </submittedName>
</protein>
<dbReference type="EMBL" id="CVQI01019335">
    <property type="protein sequence ID" value="CRK26523.1"/>
    <property type="molecule type" value="Genomic_DNA"/>
</dbReference>
<sequence length="173" mass="19692">MASAVKSNGTLALPEWKRPAKRKNELPWADIKTIDLQKFDLLGGKQELAEELRDASFFGLETVDKGQPQYRCGFSQGNYFGWRAAHEKTIMGTDVLDNVGSVNIAKFIAQYAKEPFHPFFHPFKAEIESFSRAQKSLDLASKVFTLFSIILELPEDYFSSRHAYESPSEDHLR</sequence>
<organism evidence="1 4">
    <name type="scientific">Verticillium longisporum</name>
    <name type="common">Verticillium dahliae var. longisporum</name>
    <dbReference type="NCBI Taxonomy" id="100787"/>
    <lineage>
        <taxon>Eukaryota</taxon>
        <taxon>Fungi</taxon>
        <taxon>Dikarya</taxon>
        <taxon>Ascomycota</taxon>
        <taxon>Pezizomycotina</taxon>
        <taxon>Sordariomycetes</taxon>
        <taxon>Hypocreomycetidae</taxon>
        <taxon>Glomerellales</taxon>
        <taxon>Plectosphaerellaceae</taxon>
        <taxon>Verticillium</taxon>
    </lineage>
</organism>
<dbReference type="Gene3D" id="2.60.120.330">
    <property type="entry name" value="B-lactam Antibiotic, Isopenicillin N Synthase, Chain"/>
    <property type="match status" value="1"/>
</dbReference>
<dbReference type="Proteomes" id="UP000044602">
    <property type="component" value="Unassembled WGS sequence"/>
</dbReference>
<reference evidence="3 4" key="1">
    <citation type="submission" date="2015-05" db="EMBL/GenBank/DDBJ databases">
        <authorList>
            <person name="Fogelqvist Johan"/>
        </authorList>
    </citation>
    <scope>NUCLEOTIDE SEQUENCE [LARGE SCALE GENOMIC DNA]</scope>
    <source>
        <strain evidence="2">VL1</strain>
        <strain evidence="1">VL2</strain>
    </source>
</reference>
<evidence type="ECO:0000313" key="1">
    <source>
        <dbReference type="EMBL" id="CRK26523.1"/>
    </source>
</evidence>